<dbReference type="GO" id="GO:0006508">
    <property type="term" value="P:proteolysis"/>
    <property type="evidence" value="ECO:0007669"/>
    <property type="project" value="UniProtKB-KW"/>
</dbReference>
<dbReference type="AlphaFoldDB" id="A0A0G4GEP4"/>
<keyword evidence="7" id="KW-0378">Hydrolase</keyword>
<proteinExistence type="predicted"/>
<sequence length="779" mass="87180">MLLFGKPVSVLIDTGAETSFIDVNTTLHADADVDRPTVGLFAVGQTGVSVVGEITAKFSHPSLPKKVFPHRLTVTEDSGYEAVLGQDFLKLLDPVVQYHYREDRLDVADLPSFEVWYKDGRKPMRVSAFTCTKVPKRARALMRVQVEGTEGEETVILRRNYPRGFPGLAIPDQVVDVKAGVATVEVMNIATNLIRLRPNSLLTFAEPFSRVSSVAAVTTNAPASAYTQQPPIPKKEDSPVPAPPSQKLPPVDLSHLSHELRERYEGVLQEYSDLWSRSRFDIGELRVDGKPFEVTIPTGDSPPIRWNQDRIPYHQREHVKKELQEMEEGGVIRPSTSLWAAPVVLIKKPDGTTCFCLDFRKLNQATKRDLFPLPRIQETLDHLAGAKVFSALDYTSGFQQLRMHPDHTEKTAFVTPFGLYEFTKMPFGLVNAPSVFQRAMNLVLAGLSRDLALVYVDDIIVFSQSHNEHIQDLREVLGLVKKANLKLKLEKAQIAMTEVEYLGDTVSEKGVRPSRKNIRKILQWEPPRDRKELRSFLYLCSYYRHFIAGFARLSFPLFQMLLPADEQGRPVPFVWNGEREEIFGELKERLTTPPILGFPDMSLPFRVKPDTCEVSVGGVLTQMQRGREVVIAYVSRGLSAAEKNYSPTERGALGAVYCCKQWRHYLFRGAAYVITDHKPNLAMSNRKVANKRVHNWALELQKYGLTFVHKAGKEYVDADAVSRQPQPPPSLPASVDSGVPLCHHCNQPADGSKEIRSGMAAALAGVQAGVSPLQVERGL</sequence>
<keyword evidence="8" id="KW-0695">RNA-directed DNA polymerase</keyword>
<dbReference type="VEuPathDB" id="CryptoDB:Cvel_4597"/>
<dbReference type="EC" id="2.7.7.49" evidence="1"/>
<dbReference type="PANTHER" id="PTHR37984">
    <property type="entry name" value="PROTEIN CBG26694"/>
    <property type="match status" value="1"/>
</dbReference>
<evidence type="ECO:0000256" key="1">
    <source>
        <dbReference type="ARBA" id="ARBA00012493"/>
    </source>
</evidence>
<protein>
    <recommendedName>
        <fullName evidence="1">RNA-directed DNA polymerase</fullName>
        <ecNumber evidence="1">2.7.7.49</ecNumber>
    </recommendedName>
</protein>
<dbReference type="EMBL" id="CDMZ01001137">
    <property type="protein sequence ID" value="CEM27849.1"/>
    <property type="molecule type" value="Genomic_DNA"/>
</dbReference>
<dbReference type="PANTHER" id="PTHR37984:SF5">
    <property type="entry name" value="PROTEIN NYNRIN-LIKE"/>
    <property type="match status" value="1"/>
</dbReference>
<dbReference type="SUPFAM" id="SSF50630">
    <property type="entry name" value="Acid proteases"/>
    <property type="match status" value="1"/>
</dbReference>
<dbReference type="InterPro" id="IPR000477">
    <property type="entry name" value="RT_dom"/>
</dbReference>
<dbReference type="GO" id="GO:0004519">
    <property type="term" value="F:endonuclease activity"/>
    <property type="evidence" value="ECO:0007669"/>
    <property type="project" value="UniProtKB-KW"/>
</dbReference>
<evidence type="ECO:0000259" key="11">
    <source>
        <dbReference type="Pfam" id="PF17917"/>
    </source>
</evidence>
<dbReference type="InterPro" id="IPR021109">
    <property type="entry name" value="Peptidase_aspartic_dom_sf"/>
</dbReference>
<dbReference type="PhylomeDB" id="A0A0G4GEP4"/>
<dbReference type="InterPro" id="IPR041373">
    <property type="entry name" value="RT_RNaseH"/>
</dbReference>
<evidence type="ECO:0000256" key="3">
    <source>
        <dbReference type="ARBA" id="ARBA00022679"/>
    </source>
</evidence>
<dbReference type="Gene3D" id="3.10.20.370">
    <property type="match status" value="1"/>
</dbReference>
<gene>
    <name evidence="12" type="ORF">Cvel_4597</name>
</gene>
<dbReference type="CDD" id="cd01647">
    <property type="entry name" value="RT_LTR"/>
    <property type="match status" value="1"/>
</dbReference>
<evidence type="ECO:0000256" key="8">
    <source>
        <dbReference type="ARBA" id="ARBA00022918"/>
    </source>
</evidence>
<reference evidence="12" key="1">
    <citation type="submission" date="2014-11" db="EMBL/GenBank/DDBJ databases">
        <authorList>
            <person name="Otto D Thomas"/>
            <person name="Naeem Raeece"/>
        </authorList>
    </citation>
    <scope>NUCLEOTIDE SEQUENCE</scope>
</reference>
<dbReference type="InterPro" id="IPR043502">
    <property type="entry name" value="DNA/RNA_pol_sf"/>
</dbReference>
<keyword evidence="4" id="KW-0548">Nucleotidyltransferase</keyword>
<dbReference type="CDD" id="cd09274">
    <property type="entry name" value="RNase_HI_RT_Ty3"/>
    <property type="match status" value="1"/>
</dbReference>
<feature type="domain" description="Reverse transcriptase" evidence="10">
    <location>
        <begin position="347"/>
        <end position="503"/>
    </location>
</feature>
<feature type="region of interest" description="Disordered" evidence="9">
    <location>
        <begin position="225"/>
        <end position="251"/>
    </location>
</feature>
<dbReference type="Gene3D" id="3.30.70.270">
    <property type="match status" value="2"/>
</dbReference>
<dbReference type="SUPFAM" id="SSF56672">
    <property type="entry name" value="DNA/RNA polymerases"/>
    <property type="match status" value="1"/>
</dbReference>
<keyword evidence="2" id="KW-0645">Protease</keyword>
<evidence type="ECO:0000259" key="10">
    <source>
        <dbReference type="Pfam" id="PF00078"/>
    </source>
</evidence>
<keyword evidence="6" id="KW-0255">Endonuclease</keyword>
<dbReference type="Gene3D" id="3.10.10.10">
    <property type="entry name" value="HIV Type 1 Reverse Transcriptase, subunit A, domain 1"/>
    <property type="match status" value="1"/>
</dbReference>
<keyword evidence="3" id="KW-0808">Transferase</keyword>
<accession>A0A0G4GEP4</accession>
<dbReference type="GO" id="GO:0003964">
    <property type="term" value="F:RNA-directed DNA polymerase activity"/>
    <property type="evidence" value="ECO:0007669"/>
    <property type="project" value="UniProtKB-KW"/>
</dbReference>
<dbReference type="FunFam" id="3.10.10.10:FF:000007">
    <property type="entry name" value="Retrovirus-related Pol polyprotein from transposon 17.6-like Protein"/>
    <property type="match status" value="1"/>
</dbReference>
<evidence type="ECO:0000256" key="7">
    <source>
        <dbReference type="ARBA" id="ARBA00022801"/>
    </source>
</evidence>
<dbReference type="InterPro" id="IPR001969">
    <property type="entry name" value="Aspartic_peptidase_AS"/>
</dbReference>
<evidence type="ECO:0000256" key="9">
    <source>
        <dbReference type="SAM" id="MobiDB-lite"/>
    </source>
</evidence>
<keyword evidence="5" id="KW-0540">Nuclease</keyword>
<evidence type="ECO:0000256" key="5">
    <source>
        <dbReference type="ARBA" id="ARBA00022722"/>
    </source>
</evidence>
<dbReference type="CDD" id="cd00303">
    <property type="entry name" value="retropepsin_like"/>
    <property type="match status" value="1"/>
</dbReference>
<feature type="domain" description="Reverse transcriptase RNase H-like" evidence="11">
    <location>
        <begin position="600"/>
        <end position="703"/>
    </location>
</feature>
<dbReference type="InterPro" id="IPR050951">
    <property type="entry name" value="Retrovirus_Pol_polyprotein"/>
</dbReference>
<dbReference type="Pfam" id="PF17917">
    <property type="entry name" value="RT_RNaseH"/>
    <property type="match status" value="1"/>
</dbReference>
<name>A0A0G4GEP4_9ALVE</name>
<dbReference type="Pfam" id="PF00078">
    <property type="entry name" value="RVT_1"/>
    <property type="match status" value="1"/>
</dbReference>
<evidence type="ECO:0000256" key="2">
    <source>
        <dbReference type="ARBA" id="ARBA00022670"/>
    </source>
</evidence>
<dbReference type="Gene3D" id="2.40.70.10">
    <property type="entry name" value="Acid Proteases"/>
    <property type="match status" value="1"/>
</dbReference>
<evidence type="ECO:0000256" key="4">
    <source>
        <dbReference type="ARBA" id="ARBA00022695"/>
    </source>
</evidence>
<evidence type="ECO:0000256" key="6">
    <source>
        <dbReference type="ARBA" id="ARBA00022759"/>
    </source>
</evidence>
<dbReference type="GO" id="GO:0004190">
    <property type="term" value="F:aspartic-type endopeptidase activity"/>
    <property type="evidence" value="ECO:0007669"/>
    <property type="project" value="InterPro"/>
</dbReference>
<dbReference type="InterPro" id="IPR043128">
    <property type="entry name" value="Rev_trsase/Diguanyl_cyclase"/>
</dbReference>
<evidence type="ECO:0000313" key="12">
    <source>
        <dbReference type="EMBL" id="CEM27849.1"/>
    </source>
</evidence>
<dbReference type="PROSITE" id="PS00141">
    <property type="entry name" value="ASP_PROTEASE"/>
    <property type="match status" value="1"/>
</dbReference>
<organism evidence="12">
    <name type="scientific">Chromera velia CCMP2878</name>
    <dbReference type="NCBI Taxonomy" id="1169474"/>
    <lineage>
        <taxon>Eukaryota</taxon>
        <taxon>Sar</taxon>
        <taxon>Alveolata</taxon>
        <taxon>Colpodellida</taxon>
        <taxon>Chromeraceae</taxon>
        <taxon>Chromera</taxon>
    </lineage>
</organism>